<feature type="transmembrane region" description="Helical" evidence="5">
    <location>
        <begin position="93"/>
        <end position="113"/>
    </location>
</feature>
<name>A0ABY7DRC8_MYAAR</name>
<evidence type="ECO:0000313" key="7">
    <source>
        <dbReference type="Proteomes" id="UP001164746"/>
    </source>
</evidence>
<protein>
    <submittedName>
        <fullName evidence="6">Uncharacterized protein</fullName>
    </submittedName>
</protein>
<accession>A0ABY7DRC8</accession>
<proteinExistence type="predicted"/>
<dbReference type="InterPro" id="IPR004031">
    <property type="entry name" value="PMP22/EMP/MP20/Claudin"/>
</dbReference>
<dbReference type="Pfam" id="PF00822">
    <property type="entry name" value="PMP22_Claudin"/>
    <property type="match status" value="1"/>
</dbReference>
<evidence type="ECO:0000313" key="6">
    <source>
        <dbReference type="EMBL" id="WAQ99969.1"/>
    </source>
</evidence>
<evidence type="ECO:0000256" key="4">
    <source>
        <dbReference type="ARBA" id="ARBA00023136"/>
    </source>
</evidence>
<feature type="transmembrane region" description="Helical" evidence="5">
    <location>
        <begin position="120"/>
        <end position="142"/>
    </location>
</feature>
<keyword evidence="7" id="KW-1185">Reference proteome</keyword>
<dbReference type="EMBL" id="CP111014">
    <property type="protein sequence ID" value="WAQ99969.1"/>
    <property type="molecule type" value="Genomic_DNA"/>
</dbReference>
<dbReference type="Proteomes" id="UP001164746">
    <property type="component" value="Chromosome 3"/>
</dbReference>
<feature type="transmembrane region" description="Helical" evidence="5">
    <location>
        <begin position="21"/>
        <end position="38"/>
    </location>
</feature>
<evidence type="ECO:0000256" key="1">
    <source>
        <dbReference type="ARBA" id="ARBA00004141"/>
    </source>
</evidence>
<keyword evidence="2 5" id="KW-0812">Transmembrane</keyword>
<reference evidence="6" key="1">
    <citation type="submission" date="2022-11" db="EMBL/GenBank/DDBJ databases">
        <title>Centuries of genome instability and evolution in soft-shell clam transmissible cancer (bioRxiv).</title>
        <authorList>
            <person name="Hart S.F.M."/>
            <person name="Yonemitsu M.A."/>
            <person name="Giersch R.M."/>
            <person name="Beal B.F."/>
            <person name="Arriagada G."/>
            <person name="Davis B.W."/>
            <person name="Ostrander E.A."/>
            <person name="Goff S.P."/>
            <person name="Metzger M.J."/>
        </authorList>
    </citation>
    <scope>NUCLEOTIDE SEQUENCE</scope>
    <source>
        <strain evidence="6">MELC-2E11</strain>
        <tissue evidence="6">Siphon/mantle</tissue>
    </source>
</reference>
<dbReference type="Gene3D" id="1.20.140.150">
    <property type="match status" value="1"/>
</dbReference>
<keyword evidence="3 5" id="KW-1133">Transmembrane helix</keyword>
<evidence type="ECO:0000256" key="2">
    <source>
        <dbReference type="ARBA" id="ARBA00022692"/>
    </source>
</evidence>
<feature type="transmembrane region" description="Helical" evidence="5">
    <location>
        <begin position="148"/>
        <end position="170"/>
    </location>
</feature>
<organism evidence="6 7">
    <name type="scientific">Mya arenaria</name>
    <name type="common">Soft-shell clam</name>
    <dbReference type="NCBI Taxonomy" id="6604"/>
    <lineage>
        <taxon>Eukaryota</taxon>
        <taxon>Metazoa</taxon>
        <taxon>Spiralia</taxon>
        <taxon>Lophotrochozoa</taxon>
        <taxon>Mollusca</taxon>
        <taxon>Bivalvia</taxon>
        <taxon>Autobranchia</taxon>
        <taxon>Heteroconchia</taxon>
        <taxon>Euheterodonta</taxon>
        <taxon>Imparidentia</taxon>
        <taxon>Neoheterodontei</taxon>
        <taxon>Myida</taxon>
        <taxon>Myoidea</taxon>
        <taxon>Myidae</taxon>
        <taxon>Mya</taxon>
    </lineage>
</organism>
<comment type="subcellular location">
    <subcellularLocation>
        <location evidence="1">Membrane</location>
        <topology evidence="1">Multi-pass membrane protein</topology>
    </subcellularLocation>
</comment>
<sequence>MGKARSKWEETHLFTRLSVGLLLIITLLQVIGFSAPYWREDDPVVSDGPGVRVHQGLWLYCVCEDSCSCENIAGMPDGNVNASWLRWSQGLEAVSLVLMLLCCLLAPLSVLCTDSRDVRLALVAMEPFAGFLNLMAVTIFAINVPRSSQQWCFYMCAAVGALAFVFHFLYAFGTRNRLHGAVSEVRPTIHAQMVKVPMDEHMFRKLMKREGMFSL</sequence>
<gene>
    <name evidence="6" type="ORF">MAR_024342</name>
</gene>
<evidence type="ECO:0000256" key="3">
    <source>
        <dbReference type="ARBA" id="ARBA00022989"/>
    </source>
</evidence>
<keyword evidence="4 5" id="KW-0472">Membrane</keyword>
<evidence type="ECO:0000256" key="5">
    <source>
        <dbReference type="SAM" id="Phobius"/>
    </source>
</evidence>